<gene>
    <name evidence="2" type="ORF">C1645_840788</name>
</gene>
<organism evidence="2 3">
    <name type="scientific">Glomus cerebriforme</name>
    <dbReference type="NCBI Taxonomy" id="658196"/>
    <lineage>
        <taxon>Eukaryota</taxon>
        <taxon>Fungi</taxon>
        <taxon>Fungi incertae sedis</taxon>
        <taxon>Mucoromycota</taxon>
        <taxon>Glomeromycotina</taxon>
        <taxon>Glomeromycetes</taxon>
        <taxon>Glomerales</taxon>
        <taxon>Glomeraceae</taxon>
        <taxon>Glomus</taxon>
    </lineage>
</organism>
<proteinExistence type="predicted"/>
<name>A0A397RYX6_9GLOM</name>
<protein>
    <recommendedName>
        <fullName evidence="4">RRM domain-containing protein</fullName>
    </recommendedName>
</protein>
<accession>A0A397RYX6</accession>
<feature type="region of interest" description="Disordered" evidence="1">
    <location>
        <begin position="204"/>
        <end position="259"/>
    </location>
</feature>
<evidence type="ECO:0000313" key="2">
    <source>
        <dbReference type="EMBL" id="RIA79393.1"/>
    </source>
</evidence>
<keyword evidence="3" id="KW-1185">Reference proteome</keyword>
<feature type="compositionally biased region" description="Polar residues" evidence="1">
    <location>
        <begin position="673"/>
        <end position="684"/>
    </location>
</feature>
<evidence type="ECO:0000256" key="1">
    <source>
        <dbReference type="SAM" id="MobiDB-lite"/>
    </source>
</evidence>
<feature type="compositionally biased region" description="Polar residues" evidence="1">
    <location>
        <begin position="694"/>
        <end position="708"/>
    </location>
</feature>
<comment type="caution">
    <text evidence="2">The sequence shown here is derived from an EMBL/GenBank/DDBJ whole genome shotgun (WGS) entry which is preliminary data.</text>
</comment>
<feature type="region of interest" description="Disordered" evidence="1">
    <location>
        <begin position="346"/>
        <end position="368"/>
    </location>
</feature>
<reference evidence="2 3" key="1">
    <citation type="submission" date="2018-06" db="EMBL/GenBank/DDBJ databases">
        <title>Comparative genomics reveals the genomic features of Rhizophagus irregularis, R. cerebriforme, R. diaphanum and Gigaspora rosea, and their symbiotic lifestyle signature.</title>
        <authorList>
            <person name="Morin E."/>
            <person name="San Clemente H."/>
            <person name="Chen E.C.H."/>
            <person name="De La Providencia I."/>
            <person name="Hainaut M."/>
            <person name="Kuo A."/>
            <person name="Kohler A."/>
            <person name="Murat C."/>
            <person name="Tang N."/>
            <person name="Roy S."/>
            <person name="Loubradou J."/>
            <person name="Henrissat B."/>
            <person name="Grigoriev I.V."/>
            <person name="Corradi N."/>
            <person name="Roux C."/>
            <person name="Martin F.M."/>
        </authorList>
    </citation>
    <scope>NUCLEOTIDE SEQUENCE [LARGE SCALE GENOMIC DNA]</scope>
    <source>
        <strain evidence="2 3">DAOM 227022</strain>
    </source>
</reference>
<dbReference type="OrthoDB" id="2412271at2759"/>
<dbReference type="AlphaFoldDB" id="A0A397RYX6"/>
<evidence type="ECO:0008006" key="4">
    <source>
        <dbReference type="Google" id="ProtNLM"/>
    </source>
</evidence>
<dbReference type="Proteomes" id="UP000265703">
    <property type="component" value="Unassembled WGS sequence"/>
</dbReference>
<evidence type="ECO:0000313" key="3">
    <source>
        <dbReference type="Proteomes" id="UP000265703"/>
    </source>
</evidence>
<feature type="compositionally biased region" description="Low complexity" evidence="1">
    <location>
        <begin position="359"/>
        <end position="368"/>
    </location>
</feature>
<feature type="region of interest" description="Disordered" evidence="1">
    <location>
        <begin position="670"/>
        <end position="708"/>
    </location>
</feature>
<sequence>MEQRFTLFNNFLLFPEQEKVAIAKHTLLLVSNLDLSIARFLGSSDPSNVLLIWLIRNLLQAQDEEIQNIKLSFSSPELWNNIKSPKLDGTNNINNTSVSNIKYDYKCNDVPSQLGTNPKTGKDPPLHNKQHVDDVTIDTSIIVESTPLTDINKCNTTTRPSKSHDRTRELTNILPSEEHVSTFTPMQDVILLAPINVASNNDIIKDGDQPSLSASTQPSMTPIPMDTSSSNDTLIKKANNKKKKKSKQEPVTTDPPENVPLFVPTDMLIDVSEHAIAPTETLMSKVITHEIPSPIPQEIMDITFNEIVNESIDMIVDQLDTTHLSESCPTLLKDQLSTRYSASSTSTGVLDKSHSFTPSQASSSQIDSSSIHPLSFDTRVAVQKAQIAIKKDPSIKHIKAIKHKKEYLKKDIKLDSSIKNHEELLAFIELFMRQFEHFSSVNYYSTETVPSVIVKFSKHEGLVKAANYFKYDNHTGRMKLIPKTYYRMSRDKVSCREFKIINVPNDVDLDAILKGETFYLRHPSKHVIDTKSENKDIFFTASSSSACNLLKQTWSISIDKEVFKLTPAYFKKSDIELRNLYVGKFSGFSPNHDLAFIKDNLQAVTDLKNVYRRPDDNNIYLEFMSESDLFNACSSNIYIGNLKIKGIPRGTNWTDRDAFLNSHCNKRHKLSAPTPSCATSSNRIPVSPRKQQKDTPPNNSNELFNNPWNPQIVDDEISDLNDSSSPHYNSLQGSALMDQLLSQSLLNCAFSFQELAFQPW</sequence>
<dbReference type="EMBL" id="QKYT01001323">
    <property type="protein sequence ID" value="RIA79393.1"/>
    <property type="molecule type" value="Genomic_DNA"/>
</dbReference>
<feature type="compositionally biased region" description="Polar residues" evidence="1">
    <location>
        <begin position="210"/>
        <end position="233"/>
    </location>
</feature>